<organism evidence="2 3">
    <name type="scientific">Populus deltoides</name>
    <name type="common">Eastern poplar</name>
    <name type="synonym">Eastern cottonwood</name>
    <dbReference type="NCBI Taxonomy" id="3696"/>
    <lineage>
        <taxon>Eukaryota</taxon>
        <taxon>Viridiplantae</taxon>
        <taxon>Streptophyta</taxon>
        <taxon>Embryophyta</taxon>
        <taxon>Tracheophyta</taxon>
        <taxon>Spermatophyta</taxon>
        <taxon>Magnoliopsida</taxon>
        <taxon>eudicotyledons</taxon>
        <taxon>Gunneridae</taxon>
        <taxon>Pentapetalae</taxon>
        <taxon>rosids</taxon>
        <taxon>fabids</taxon>
        <taxon>Malpighiales</taxon>
        <taxon>Salicaceae</taxon>
        <taxon>Saliceae</taxon>
        <taxon>Populus</taxon>
    </lineage>
</organism>
<reference evidence="2" key="1">
    <citation type="journal article" date="2021" name="J. Hered.">
        <title>Genome Assembly of Salicaceae Populus deltoides (Eastern Cottonwood) I-69 Based on Nanopore Sequencing and Hi-C Technologies.</title>
        <authorList>
            <person name="Bai S."/>
            <person name="Wu H."/>
            <person name="Zhang J."/>
            <person name="Pan Z."/>
            <person name="Zhao W."/>
            <person name="Li Z."/>
            <person name="Tong C."/>
        </authorList>
    </citation>
    <scope>NUCLEOTIDE SEQUENCE</scope>
    <source>
        <tissue evidence="2">Leaf</tissue>
    </source>
</reference>
<evidence type="ECO:0000313" key="2">
    <source>
        <dbReference type="EMBL" id="KAH8518657.1"/>
    </source>
</evidence>
<protein>
    <submittedName>
        <fullName evidence="2">Uncharacterized protein</fullName>
    </submittedName>
</protein>
<accession>A0A8T2ZMI8</accession>
<gene>
    <name evidence="2" type="ORF">H0E87_000490</name>
</gene>
<feature type="region of interest" description="Disordered" evidence="1">
    <location>
        <begin position="13"/>
        <end position="39"/>
    </location>
</feature>
<sequence length="67" mass="7584">VLLLELGRPREGRTVVGRESKKKKKGAGSRGVSGRERGRFQRRPLVLQFSSLPKEGWLAVFREPPEL</sequence>
<comment type="caution">
    <text evidence="2">The sequence shown here is derived from an EMBL/GenBank/DDBJ whole genome shotgun (WGS) entry which is preliminary data.</text>
</comment>
<dbReference type="Proteomes" id="UP000807159">
    <property type="component" value="Chromosome 1"/>
</dbReference>
<dbReference type="EMBL" id="JACEGQ020000001">
    <property type="protein sequence ID" value="KAH8518657.1"/>
    <property type="molecule type" value="Genomic_DNA"/>
</dbReference>
<feature type="non-terminal residue" evidence="2">
    <location>
        <position position="67"/>
    </location>
</feature>
<evidence type="ECO:0000256" key="1">
    <source>
        <dbReference type="SAM" id="MobiDB-lite"/>
    </source>
</evidence>
<evidence type="ECO:0000313" key="3">
    <source>
        <dbReference type="Proteomes" id="UP000807159"/>
    </source>
</evidence>
<keyword evidence="3" id="KW-1185">Reference proteome</keyword>
<name>A0A8T2ZMI8_POPDE</name>
<proteinExistence type="predicted"/>
<dbReference type="AlphaFoldDB" id="A0A8T2ZMI8"/>
<feature type="non-terminal residue" evidence="2">
    <location>
        <position position="1"/>
    </location>
</feature>